<dbReference type="SUPFAM" id="SSF63829">
    <property type="entry name" value="Calcium-dependent phosphotriesterase"/>
    <property type="match status" value="1"/>
</dbReference>
<sequence>MKKLFPLVLLFSSPFLSYSQKVITGVPSPESIIAYKDGYFVSSIGQKLAAVDKDGDGAIAFVDKAGNVKSQRYFDEVLNAPKGIDIVNNQLYVADIDHLKGFDIATKKKIFDLNLEGKAQLLNDVYAVNDSLLFVTDSFTGDVLQVNLSSGQYKSIGTVTGANGVLFDKKSGILYVCSMGEQFNAQGKLYSKKLSDHAAAFAPVEGSPVGLFDGIVQVDDQRIMLSDWQGIDGSKPGNLVTYHIGKKSYTRKEVKHSPADIAIDKKARMLLVPRLLDGEIDVAALEK</sequence>
<accession>A0A1H4G3Z9</accession>
<dbReference type="InterPro" id="IPR015943">
    <property type="entry name" value="WD40/YVTN_repeat-like_dom_sf"/>
</dbReference>
<dbReference type="Proteomes" id="UP000199656">
    <property type="component" value="Unassembled WGS sequence"/>
</dbReference>
<proteinExistence type="predicted"/>
<reference evidence="2" key="1">
    <citation type="submission" date="2016-10" db="EMBL/GenBank/DDBJ databases">
        <authorList>
            <person name="Varghese N."/>
            <person name="Submissions S."/>
        </authorList>
    </citation>
    <scope>NUCLEOTIDE SEQUENCE [LARGE SCALE GENOMIC DNA]</scope>
    <source>
        <strain evidence="2">DSM 23920</strain>
    </source>
</reference>
<protein>
    <submittedName>
        <fullName evidence="1">Uncharacterized protein</fullName>
    </submittedName>
</protein>
<evidence type="ECO:0000313" key="2">
    <source>
        <dbReference type="Proteomes" id="UP000199656"/>
    </source>
</evidence>
<dbReference type="STRING" id="408074.SAMN05660909_04933"/>
<dbReference type="EMBL" id="FNRL01000032">
    <property type="protein sequence ID" value="SEB04333.1"/>
    <property type="molecule type" value="Genomic_DNA"/>
</dbReference>
<dbReference type="Gene3D" id="2.130.10.10">
    <property type="entry name" value="YVTN repeat-like/Quinoprotein amine dehydrogenase"/>
    <property type="match status" value="1"/>
</dbReference>
<dbReference type="AlphaFoldDB" id="A0A1H4G3Z9"/>
<organism evidence="1 2">
    <name type="scientific">Chitinophaga terrae</name>
    <name type="common">ex Kim and Jung 2007</name>
    <dbReference type="NCBI Taxonomy" id="408074"/>
    <lineage>
        <taxon>Bacteria</taxon>
        <taxon>Pseudomonadati</taxon>
        <taxon>Bacteroidota</taxon>
        <taxon>Chitinophagia</taxon>
        <taxon>Chitinophagales</taxon>
        <taxon>Chitinophagaceae</taxon>
        <taxon>Chitinophaga</taxon>
    </lineage>
</organism>
<dbReference type="RefSeq" id="WP_089765141.1">
    <property type="nucleotide sequence ID" value="NZ_BKAT01000052.1"/>
</dbReference>
<keyword evidence="2" id="KW-1185">Reference proteome</keyword>
<name>A0A1H4G3Z9_9BACT</name>
<dbReference type="OrthoDB" id="7675395at2"/>
<evidence type="ECO:0000313" key="1">
    <source>
        <dbReference type="EMBL" id="SEB04333.1"/>
    </source>
</evidence>
<gene>
    <name evidence="1" type="ORF">SAMN05660909_04933</name>
</gene>